<sequence length="137" mass="15081">MSDAKPVTVKATVMWCNHNKLNEMSNKYQLELTNLSDNAVKALEGIGLEVRKREDKPEKGFYITCKSVRQMDKIFDKTGASLIDVAIGNGSTGTAVVGTYDWSFKNKKGLSASLIKMTIDNLVAYDAEDTPVTEEAL</sequence>
<protein>
    <submittedName>
        <fullName evidence="1">Uncharacterized protein</fullName>
    </submittedName>
</protein>
<organism evidence="1">
    <name type="scientific">uncultured Caudovirales phage</name>
    <dbReference type="NCBI Taxonomy" id="2100421"/>
    <lineage>
        <taxon>Viruses</taxon>
        <taxon>Duplodnaviria</taxon>
        <taxon>Heunggongvirae</taxon>
        <taxon>Uroviricota</taxon>
        <taxon>Caudoviricetes</taxon>
        <taxon>Peduoviridae</taxon>
        <taxon>Maltschvirus</taxon>
        <taxon>Maltschvirus maltsch</taxon>
    </lineage>
</organism>
<name>A0A6J5P424_9CAUD</name>
<accession>A0A6J5P424</accession>
<gene>
    <name evidence="1" type="ORF">UFOVP837_3</name>
</gene>
<reference evidence="1" key="1">
    <citation type="submission" date="2020-04" db="EMBL/GenBank/DDBJ databases">
        <authorList>
            <person name="Chiriac C."/>
            <person name="Salcher M."/>
            <person name="Ghai R."/>
            <person name="Kavagutti S V."/>
        </authorList>
    </citation>
    <scope>NUCLEOTIDE SEQUENCE</scope>
</reference>
<evidence type="ECO:0000313" key="1">
    <source>
        <dbReference type="EMBL" id="CAB4166037.1"/>
    </source>
</evidence>
<dbReference type="EMBL" id="LR796782">
    <property type="protein sequence ID" value="CAB4166037.1"/>
    <property type="molecule type" value="Genomic_DNA"/>
</dbReference>
<proteinExistence type="predicted"/>